<sequence length="57" mass="6039">MMLNACIGLSFLVGCGVLWRSLPERDVPGWMFAAMMSPIIAGTVLVVAAAVRDRTSG</sequence>
<dbReference type="EMBL" id="BAAASR010000018">
    <property type="protein sequence ID" value="GAA2497254.1"/>
    <property type="molecule type" value="Genomic_DNA"/>
</dbReference>
<keyword evidence="1" id="KW-0472">Membrane</keyword>
<gene>
    <name evidence="2" type="ORF">GCM10010393_31630</name>
</gene>
<keyword evidence="1" id="KW-1133">Transmembrane helix</keyword>
<name>A0ABP5ZGP9_9ACTN</name>
<feature type="transmembrane region" description="Helical" evidence="1">
    <location>
        <begin position="30"/>
        <end position="51"/>
    </location>
</feature>
<dbReference type="RefSeq" id="WP_344362429.1">
    <property type="nucleotide sequence ID" value="NZ_BAAASR010000018.1"/>
</dbReference>
<proteinExistence type="predicted"/>
<accession>A0ABP5ZGP9</accession>
<evidence type="ECO:0000256" key="1">
    <source>
        <dbReference type="SAM" id="Phobius"/>
    </source>
</evidence>
<comment type="caution">
    <text evidence="2">The sequence shown here is derived from an EMBL/GenBank/DDBJ whole genome shotgun (WGS) entry which is preliminary data.</text>
</comment>
<keyword evidence="3" id="KW-1185">Reference proteome</keyword>
<protein>
    <submittedName>
        <fullName evidence="2">Uncharacterized protein</fullName>
    </submittedName>
</protein>
<keyword evidence="1" id="KW-0812">Transmembrane</keyword>
<reference evidence="3" key="1">
    <citation type="journal article" date="2019" name="Int. J. Syst. Evol. Microbiol.">
        <title>The Global Catalogue of Microorganisms (GCM) 10K type strain sequencing project: providing services to taxonomists for standard genome sequencing and annotation.</title>
        <authorList>
            <consortium name="The Broad Institute Genomics Platform"/>
            <consortium name="The Broad Institute Genome Sequencing Center for Infectious Disease"/>
            <person name="Wu L."/>
            <person name="Ma J."/>
        </authorList>
    </citation>
    <scope>NUCLEOTIDE SEQUENCE [LARGE SCALE GENOMIC DNA]</scope>
    <source>
        <strain evidence="3">JCM 5062</strain>
    </source>
</reference>
<dbReference type="Proteomes" id="UP001499942">
    <property type="component" value="Unassembled WGS sequence"/>
</dbReference>
<organism evidence="2 3">
    <name type="scientific">Streptomyces gobitricini</name>
    <dbReference type="NCBI Taxonomy" id="68211"/>
    <lineage>
        <taxon>Bacteria</taxon>
        <taxon>Bacillati</taxon>
        <taxon>Actinomycetota</taxon>
        <taxon>Actinomycetes</taxon>
        <taxon>Kitasatosporales</taxon>
        <taxon>Streptomycetaceae</taxon>
        <taxon>Streptomyces</taxon>
    </lineage>
</organism>
<evidence type="ECO:0000313" key="2">
    <source>
        <dbReference type="EMBL" id="GAA2497254.1"/>
    </source>
</evidence>
<evidence type="ECO:0000313" key="3">
    <source>
        <dbReference type="Proteomes" id="UP001499942"/>
    </source>
</evidence>